<organism evidence="2 3">
    <name type="scientific">Camelina sativa</name>
    <name type="common">False flax</name>
    <name type="synonym">Myagrum sativum</name>
    <dbReference type="NCBI Taxonomy" id="90675"/>
    <lineage>
        <taxon>Eukaryota</taxon>
        <taxon>Viridiplantae</taxon>
        <taxon>Streptophyta</taxon>
        <taxon>Embryophyta</taxon>
        <taxon>Tracheophyta</taxon>
        <taxon>Spermatophyta</taxon>
        <taxon>Magnoliopsida</taxon>
        <taxon>eudicotyledons</taxon>
        <taxon>Gunneridae</taxon>
        <taxon>Pentapetalae</taxon>
        <taxon>rosids</taxon>
        <taxon>malvids</taxon>
        <taxon>Brassicales</taxon>
        <taxon>Brassicaceae</taxon>
        <taxon>Camelineae</taxon>
        <taxon>Camelina</taxon>
    </lineage>
</organism>
<keyword evidence="2" id="KW-1185">Reference proteome</keyword>
<dbReference type="GeneID" id="104731108"/>
<dbReference type="Proteomes" id="UP000694864">
    <property type="component" value="Chromosome 12"/>
</dbReference>
<evidence type="ECO:0000313" key="3">
    <source>
        <dbReference type="RefSeq" id="XP_010448676.1"/>
    </source>
</evidence>
<protein>
    <submittedName>
        <fullName evidence="3">Uncharacterized protein LOC104731108 isoform X1</fullName>
    </submittedName>
</protein>
<gene>
    <name evidence="3" type="primary">LOC104731108</name>
</gene>
<evidence type="ECO:0000259" key="1">
    <source>
        <dbReference type="Pfam" id="PF13960"/>
    </source>
</evidence>
<dbReference type="PANTHER" id="PTHR10775:SF182">
    <property type="entry name" value="TRANSPOSON, EN_SPM-LIKE, TRANSPOSASE-ASSOCIATED DOMAIN PROTEIN-RELATED"/>
    <property type="match status" value="1"/>
</dbReference>
<dbReference type="InterPro" id="IPR025452">
    <property type="entry name" value="DUF4218"/>
</dbReference>
<reference evidence="2" key="1">
    <citation type="journal article" date="2014" name="Nat. Commun.">
        <title>The emerging biofuel crop Camelina sativa retains a highly undifferentiated hexaploid genome structure.</title>
        <authorList>
            <person name="Kagale S."/>
            <person name="Koh C."/>
            <person name="Nixon J."/>
            <person name="Bollina V."/>
            <person name="Clarke W.E."/>
            <person name="Tuteja R."/>
            <person name="Spillane C."/>
            <person name="Robinson S.J."/>
            <person name="Links M.G."/>
            <person name="Clarke C."/>
            <person name="Higgins E.E."/>
            <person name="Huebert T."/>
            <person name="Sharpe A.G."/>
            <person name="Parkin I.A."/>
        </authorList>
    </citation>
    <scope>NUCLEOTIDE SEQUENCE [LARGE SCALE GENOMIC DNA]</scope>
    <source>
        <strain evidence="2">cv. DH55</strain>
    </source>
</reference>
<dbReference type="Pfam" id="PF02992">
    <property type="entry name" value="Transposase_21"/>
    <property type="match status" value="2"/>
</dbReference>
<proteinExistence type="predicted"/>
<sequence length="513" mass="60123">MHIKTNHNLAETWVDDVSHLIHKILPEGNVASKSYYETEKLMHTLSMPYHRIDVCQNNCMIYWGDPDESLIICKFCEHPRYKPEKSSRKRASGTKRIPYKRMFYLPLSDRLKRLYLSERTASHIRWHAEHTCHDGKMEHPSDGKVWKHFQELYPEFASKSRNVYLGLCTDGFNPFGSSGVPGRNHPKRSLDVFLRPLIEELQSLWAFGVEAFDVSVKQNFNLKAVLMWTISDFPALGMLSGWTTHGRLSCPYCMEDTDAFQLMHGRKSSWFDCHRRFLPPDHVYRQNKRSFLKNNVVSKTGPHYRSGDEILEHQLGEFYGVQKTAECGGNGHVNNQIEGYGVTHQWHKHSIFWELPYWRTHLLRHCFDVMHIEKNFFDNIINTLLNVTGKTKDSINSRKDLVLYCDRKPLHLTQFDVGIFFRDLCSRSLNRSDIAHLKDNIAQTLCNLEKIFPPSFFDVMEHLTVHLPEEAELGGPMQFRWMYLFERFMFHLKKKANNKASVEGSIVEQFFIC</sequence>
<accession>A0ABM0UZS3</accession>
<dbReference type="InterPro" id="IPR004242">
    <property type="entry name" value="Transposase_21"/>
</dbReference>
<evidence type="ECO:0000313" key="2">
    <source>
        <dbReference type="Proteomes" id="UP000694864"/>
    </source>
</evidence>
<feature type="domain" description="DUF4218" evidence="1">
    <location>
        <begin position="424"/>
        <end position="509"/>
    </location>
</feature>
<dbReference type="PANTHER" id="PTHR10775">
    <property type="entry name" value="OS08G0208400 PROTEIN"/>
    <property type="match status" value="1"/>
</dbReference>
<reference evidence="3" key="2">
    <citation type="submission" date="2025-08" db="UniProtKB">
        <authorList>
            <consortium name="RefSeq"/>
        </authorList>
    </citation>
    <scope>IDENTIFICATION</scope>
    <source>
        <tissue evidence="3">Leaf</tissue>
    </source>
</reference>
<dbReference type="RefSeq" id="XP_010448676.1">
    <property type="nucleotide sequence ID" value="XM_010450374.2"/>
</dbReference>
<name>A0ABM0UZS3_CAMSA</name>
<dbReference type="Pfam" id="PF13960">
    <property type="entry name" value="DUF4218"/>
    <property type="match status" value="1"/>
</dbReference>